<feature type="compositionally biased region" description="Polar residues" evidence="1">
    <location>
        <begin position="89"/>
        <end position="129"/>
    </location>
</feature>
<feature type="region of interest" description="Disordered" evidence="1">
    <location>
        <begin position="345"/>
        <end position="388"/>
    </location>
</feature>
<feature type="compositionally biased region" description="Polar residues" evidence="1">
    <location>
        <begin position="378"/>
        <end position="388"/>
    </location>
</feature>
<evidence type="ECO:0000313" key="3">
    <source>
        <dbReference type="Proteomes" id="UP000193986"/>
    </source>
</evidence>
<proteinExistence type="predicted"/>
<gene>
    <name evidence="2" type="ORF">BCR39DRAFT_503785</name>
</gene>
<feature type="compositionally biased region" description="Polar residues" evidence="1">
    <location>
        <begin position="67"/>
        <end position="81"/>
    </location>
</feature>
<keyword evidence="3" id="KW-1185">Reference proteome</keyword>
<dbReference type="InParanoid" id="A0A1Y2BFU3"/>
<protein>
    <submittedName>
        <fullName evidence="2">Uncharacterized protein</fullName>
    </submittedName>
</protein>
<accession>A0A1Y2BFU3</accession>
<name>A0A1Y2BFU3_9TREE</name>
<evidence type="ECO:0000313" key="2">
    <source>
        <dbReference type="EMBL" id="ORY33691.1"/>
    </source>
</evidence>
<organism evidence="2 3">
    <name type="scientific">Naematelia encephala</name>
    <dbReference type="NCBI Taxonomy" id="71784"/>
    <lineage>
        <taxon>Eukaryota</taxon>
        <taxon>Fungi</taxon>
        <taxon>Dikarya</taxon>
        <taxon>Basidiomycota</taxon>
        <taxon>Agaricomycotina</taxon>
        <taxon>Tremellomycetes</taxon>
        <taxon>Tremellales</taxon>
        <taxon>Naemateliaceae</taxon>
        <taxon>Naematelia</taxon>
    </lineage>
</organism>
<sequence length="458" mass="50431">MSCYYPPSTFHPDTCGKQIGSRSSSPESVTRLSQTISHGTHPTKRPLPGYGRLVSVFSWEDPYSRGNEISNPENVDSQVTRSNEDVDPQVTSSNEDVDPQVTSSNEDVDPQVTNSNPTSKATTPYTTPGSVLPEVSGAKSTQPLLSTESLIYHSTIQRSACSGNSTRLTVRDRRKQIRGITKGITKTVCAATSKSSRMKLHALPPWVQGSWKDEDSRAHIRFAVLDGDLFRDPGWDPYVSQFSPKDLPYYERALTMALVNLQTRWTVAFEKIPNKTDFTHVRYSMESVISSMVDYNPGPVGRISVKGKGLASCSGHLRRYPVLDLEISVDRRIRPKDLDDFPTFSPATAEFTATPRSDRSKRKRRNLEESGLLDPSFTMGSSGNQMSARNKEFYPDMEGKGGVCDGQTTSVNTTVNLATASTSPTSMEAYNNLARDREADALQAPSGRGEMSIFSPSS</sequence>
<feature type="region of interest" description="Disordered" evidence="1">
    <location>
        <begin position="65"/>
        <end position="140"/>
    </location>
</feature>
<dbReference type="EMBL" id="MCFC01000005">
    <property type="protein sequence ID" value="ORY33691.1"/>
    <property type="molecule type" value="Genomic_DNA"/>
</dbReference>
<comment type="caution">
    <text evidence="2">The sequence shown here is derived from an EMBL/GenBank/DDBJ whole genome shotgun (WGS) entry which is preliminary data.</text>
</comment>
<feature type="compositionally biased region" description="Polar residues" evidence="1">
    <location>
        <begin position="20"/>
        <end position="40"/>
    </location>
</feature>
<evidence type="ECO:0000256" key="1">
    <source>
        <dbReference type="SAM" id="MobiDB-lite"/>
    </source>
</evidence>
<reference evidence="2 3" key="1">
    <citation type="submission" date="2016-07" db="EMBL/GenBank/DDBJ databases">
        <title>Pervasive Adenine N6-methylation of Active Genes in Fungi.</title>
        <authorList>
            <consortium name="DOE Joint Genome Institute"/>
            <person name="Mondo S.J."/>
            <person name="Dannebaum R.O."/>
            <person name="Kuo R.C."/>
            <person name="Labutti K."/>
            <person name="Haridas S."/>
            <person name="Kuo A."/>
            <person name="Salamov A."/>
            <person name="Ahrendt S.R."/>
            <person name="Lipzen A."/>
            <person name="Sullivan W."/>
            <person name="Andreopoulos W.B."/>
            <person name="Clum A."/>
            <person name="Lindquist E."/>
            <person name="Daum C."/>
            <person name="Ramamoorthy G.K."/>
            <person name="Gryganskyi A."/>
            <person name="Culley D."/>
            <person name="Magnuson J.K."/>
            <person name="James T.Y."/>
            <person name="O'Malley M.A."/>
            <person name="Stajich J.E."/>
            <person name="Spatafora J.W."/>
            <person name="Visel A."/>
            <person name="Grigoriev I.V."/>
        </authorList>
    </citation>
    <scope>NUCLEOTIDE SEQUENCE [LARGE SCALE GENOMIC DNA]</scope>
    <source>
        <strain evidence="2 3">68-887.2</strain>
    </source>
</reference>
<feature type="region of interest" description="Disordered" evidence="1">
    <location>
        <begin position="1"/>
        <end position="50"/>
    </location>
</feature>
<dbReference type="AlphaFoldDB" id="A0A1Y2BFU3"/>
<dbReference type="Proteomes" id="UP000193986">
    <property type="component" value="Unassembled WGS sequence"/>
</dbReference>